<protein>
    <submittedName>
        <fullName evidence="1">Uncharacterized protein</fullName>
    </submittedName>
</protein>
<gene>
    <name evidence="1" type="ORF">SAMN04488028_103185</name>
</gene>
<organism evidence="1 2">
    <name type="scientific">Reichenbachiella agariperforans</name>
    <dbReference type="NCBI Taxonomy" id="156994"/>
    <lineage>
        <taxon>Bacteria</taxon>
        <taxon>Pseudomonadati</taxon>
        <taxon>Bacteroidota</taxon>
        <taxon>Cytophagia</taxon>
        <taxon>Cytophagales</taxon>
        <taxon>Reichenbachiellaceae</taxon>
        <taxon>Reichenbachiella</taxon>
    </lineage>
</organism>
<name>A0A1M6Q6E3_REIAG</name>
<proteinExistence type="predicted"/>
<dbReference type="EMBL" id="FRAA01000003">
    <property type="protein sequence ID" value="SHK15676.1"/>
    <property type="molecule type" value="Genomic_DNA"/>
</dbReference>
<keyword evidence="2" id="KW-1185">Reference proteome</keyword>
<evidence type="ECO:0000313" key="2">
    <source>
        <dbReference type="Proteomes" id="UP000184474"/>
    </source>
</evidence>
<sequence>MARGSLPIDNGNAIERGENFFQNAIFYCPEKFNSFETTIRLSHRQATRLLGFSTR</sequence>
<accession>A0A1M6Q6E3</accession>
<dbReference type="Proteomes" id="UP000184474">
    <property type="component" value="Unassembled WGS sequence"/>
</dbReference>
<reference evidence="2" key="1">
    <citation type="submission" date="2016-11" db="EMBL/GenBank/DDBJ databases">
        <authorList>
            <person name="Varghese N."/>
            <person name="Submissions S."/>
        </authorList>
    </citation>
    <scope>NUCLEOTIDE SEQUENCE [LARGE SCALE GENOMIC DNA]</scope>
    <source>
        <strain evidence="2">DSM 26134</strain>
    </source>
</reference>
<evidence type="ECO:0000313" key="1">
    <source>
        <dbReference type="EMBL" id="SHK15676.1"/>
    </source>
</evidence>
<dbReference type="AlphaFoldDB" id="A0A1M6Q6E3"/>